<keyword evidence="1" id="KW-0812">Transmembrane</keyword>
<reference evidence="2" key="1">
    <citation type="journal article" date="2020" name="Stud. Mycol.">
        <title>101 Dothideomycetes genomes: a test case for predicting lifestyles and emergence of pathogens.</title>
        <authorList>
            <person name="Haridas S."/>
            <person name="Albert R."/>
            <person name="Binder M."/>
            <person name="Bloem J."/>
            <person name="Labutti K."/>
            <person name="Salamov A."/>
            <person name="Andreopoulos B."/>
            <person name="Baker S."/>
            <person name="Barry K."/>
            <person name="Bills G."/>
            <person name="Bluhm B."/>
            <person name="Cannon C."/>
            <person name="Castanera R."/>
            <person name="Culley D."/>
            <person name="Daum C."/>
            <person name="Ezra D."/>
            <person name="Gonzalez J."/>
            <person name="Henrissat B."/>
            <person name="Kuo A."/>
            <person name="Liang C."/>
            <person name="Lipzen A."/>
            <person name="Lutzoni F."/>
            <person name="Magnuson J."/>
            <person name="Mondo S."/>
            <person name="Nolan M."/>
            <person name="Ohm R."/>
            <person name="Pangilinan J."/>
            <person name="Park H.-J."/>
            <person name="Ramirez L."/>
            <person name="Alfaro M."/>
            <person name="Sun H."/>
            <person name="Tritt A."/>
            <person name="Yoshinaga Y."/>
            <person name="Zwiers L.-H."/>
            <person name="Turgeon B."/>
            <person name="Goodwin S."/>
            <person name="Spatafora J."/>
            <person name="Crous P."/>
            <person name="Grigoriev I."/>
        </authorList>
    </citation>
    <scope>NUCLEOTIDE SEQUENCE</scope>
    <source>
        <strain evidence="2">CBS 113818</strain>
    </source>
</reference>
<name>A0A6A6ZIZ4_9PLEO</name>
<feature type="transmembrane region" description="Helical" evidence="1">
    <location>
        <begin position="25"/>
        <end position="47"/>
    </location>
</feature>
<evidence type="ECO:0000256" key="1">
    <source>
        <dbReference type="SAM" id="Phobius"/>
    </source>
</evidence>
<proteinExistence type="predicted"/>
<protein>
    <submittedName>
        <fullName evidence="2">Uncharacterized protein</fullName>
    </submittedName>
</protein>
<sequence length="634" mass="70586">MSSYTDSGDSAVYVGFWVDHDNGPFLTLANQNATALITFLAVAVTFAGNRSWKVVRFVLYHALCSKSNRSAPVANISRRLEVILRNVVTAGSTLWALVELTWDERLKRKASQSGRPRGYGERNKRRRIVTLGLIAAIHFIAFIVAGILTSRIVVGRLVVSRAVNGCGQWTGRNVTERSSVRTWQSLRLNETLDADNYVRNCYPLGVSRSILDCGKFVKRSLPYEIEHDAPCPFEESICSDRPNGAVVLDSGPILFRDLGINSNLASKMAVQRRSVCAVVPDKPFIDPRTLPITGEERVRSYLFYLPADPRAPRGMPFVNQNVSGTFDLQAYHLNFSPERIIELVRPVAKDHDPSLIFLRSNGVQFESQSDDPWFSVHTQTNFGNKSDLVVYETDRFLNIIACKESVRFCRSPSNTCSPWTGLISPLDTTSPALTTLARPSIHNATPAFEDLKNIYSLVALSVYMTSIPGSIQGRPASSALQAARYLNGITQEYVAPEQWKIELEYWFAVALARMQLAVFNTIEKPPGVDAAQAVNQWDGTSLTNLCGRVKFQSRSHTTLSTTGVAVVLGFVLVLTILSFVDVVFGCVPGAWARRMTRDWNRLENLRMLEELEGWWREVGEAADPLQVQVDVGTK</sequence>
<gene>
    <name evidence="2" type="ORF">CC86DRAFT_428437</name>
</gene>
<dbReference type="AlphaFoldDB" id="A0A6A6ZIZ4"/>
<evidence type="ECO:0000313" key="2">
    <source>
        <dbReference type="EMBL" id="KAF2820659.1"/>
    </source>
</evidence>
<dbReference type="Proteomes" id="UP000799424">
    <property type="component" value="Unassembled WGS sequence"/>
</dbReference>
<dbReference type="EMBL" id="MU006240">
    <property type="protein sequence ID" value="KAF2820659.1"/>
    <property type="molecule type" value="Genomic_DNA"/>
</dbReference>
<dbReference type="OrthoDB" id="3540210at2759"/>
<keyword evidence="1" id="KW-0472">Membrane</keyword>
<organism evidence="2 3">
    <name type="scientific">Ophiobolus disseminans</name>
    <dbReference type="NCBI Taxonomy" id="1469910"/>
    <lineage>
        <taxon>Eukaryota</taxon>
        <taxon>Fungi</taxon>
        <taxon>Dikarya</taxon>
        <taxon>Ascomycota</taxon>
        <taxon>Pezizomycotina</taxon>
        <taxon>Dothideomycetes</taxon>
        <taxon>Pleosporomycetidae</taxon>
        <taxon>Pleosporales</taxon>
        <taxon>Pleosporineae</taxon>
        <taxon>Phaeosphaeriaceae</taxon>
        <taxon>Ophiobolus</taxon>
    </lineage>
</organism>
<feature type="transmembrane region" description="Helical" evidence="1">
    <location>
        <begin position="564"/>
        <end position="591"/>
    </location>
</feature>
<evidence type="ECO:0000313" key="3">
    <source>
        <dbReference type="Proteomes" id="UP000799424"/>
    </source>
</evidence>
<keyword evidence="1" id="KW-1133">Transmembrane helix</keyword>
<feature type="transmembrane region" description="Helical" evidence="1">
    <location>
        <begin position="128"/>
        <end position="148"/>
    </location>
</feature>
<accession>A0A6A6ZIZ4</accession>
<keyword evidence="3" id="KW-1185">Reference proteome</keyword>